<feature type="transmembrane region" description="Helical" evidence="12">
    <location>
        <begin position="851"/>
        <end position="874"/>
    </location>
</feature>
<dbReference type="GO" id="GO:0016758">
    <property type="term" value="F:hexosyltransferase activity"/>
    <property type="evidence" value="ECO:0007669"/>
    <property type="project" value="TreeGrafter"/>
</dbReference>
<dbReference type="Gene3D" id="3.90.550.10">
    <property type="entry name" value="Spore Coat Polysaccharide Biosynthesis Protein SpsA, Chain A"/>
    <property type="match status" value="1"/>
</dbReference>
<feature type="transmembrane region" description="Helical" evidence="12">
    <location>
        <begin position="746"/>
        <end position="766"/>
    </location>
</feature>
<evidence type="ECO:0000256" key="8">
    <source>
        <dbReference type="ARBA" id="ARBA00053004"/>
    </source>
</evidence>
<keyword evidence="4 12" id="KW-0812">Transmembrane</keyword>
<evidence type="ECO:0000256" key="4">
    <source>
        <dbReference type="ARBA" id="ARBA00022692"/>
    </source>
</evidence>
<dbReference type="InterPro" id="IPR029044">
    <property type="entry name" value="Nucleotide-diphossugar_trans"/>
</dbReference>
<dbReference type="SUPFAM" id="SSF53448">
    <property type="entry name" value="Nucleotide-diphospho-sugar transferases"/>
    <property type="match status" value="1"/>
</dbReference>
<reference evidence="13 14" key="1">
    <citation type="submission" date="2017-05" db="EMBL/GenBank/DDBJ databases">
        <title>Full genome sequence of Pseudorhodoplanes sinuspersici.</title>
        <authorList>
            <person name="Dastgheib S.M.M."/>
            <person name="Shavandi M."/>
            <person name="Tirandaz H."/>
        </authorList>
    </citation>
    <scope>NUCLEOTIDE SEQUENCE [LARGE SCALE GENOMIC DNA]</scope>
    <source>
        <strain evidence="13 14">RIPI110</strain>
    </source>
</reference>
<dbReference type="InterPro" id="IPR017853">
    <property type="entry name" value="GH"/>
</dbReference>
<dbReference type="GO" id="GO:0005886">
    <property type="term" value="C:plasma membrane"/>
    <property type="evidence" value="ECO:0007669"/>
    <property type="project" value="TreeGrafter"/>
</dbReference>
<protein>
    <recommendedName>
        <fullName evidence="10">Beta-monoglucosyldiacylglycerol synthase</fullName>
        <ecNumber evidence="9">2.4.1.336</ecNumber>
    </recommendedName>
    <alternativeName>
        <fullName evidence="11">UDP-glucose:1,2-diacylglycerol 3-beta-D-glucosyltransferase</fullName>
    </alternativeName>
</protein>
<dbReference type="STRING" id="1235591.CAK95_23645"/>
<feature type="transmembrane region" description="Helical" evidence="12">
    <location>
        <begin position="392"/>
        <end position="415"/>
    </location>
</feature>
<keyword evidence="14" id="KW-1185">Reference proteome</keyword>
<dbReference type="Pfam" id="PF13641">
    <property type="entry name" value="Glyco_tranf_2_3"/>
    <property type="match status" value="1"/>
</dbReference>
<evidence type="ECO:0000256" key="1">
    <source>
        <dbReference type="ARBA" id="ARBA00004141"/>
    </source>
</evidence>
<evidence type="ECO:0000256" key="10">
    <source>
        <dbReference type="ARBA" id="ARBA00068721"/>
    </source>
</evidence>
<comment type="catalytic activity">
    <reaction evidence="8">
        <text>a 1,2-diacyl-sn-glycerol + UDP-alpha-D-glucose = a 1,2-diacyl-3-O-(beta-D-glucopyranosyl)-sn-glycerol + UDP + H(+)</text>
        <dbReference type="Rhea" id="RHEA:17285"/>
        <dbReference type="ChEBI" id="CHEBI:15378"/>
        <dbReference type="ChEBI" id="CHEBI:17815"/>
        <dbReference type="ChEBI" id="CHEBI:58223"/>
        <dbReference type="ChEBI" id="CHEBI:58885"/>
        <dbReference type="ChEBI" id="CHEBI:75799"/>
        <dbReference type="EC" id="2.4.1.336"/>
    </reaction>
</comment>
<gene>
    <name evidence="13" type="ORF">CAK95_23645</name>
</gene>
<dbReference type="PANTHER" id="PTHR43867">
    <property type="entry name" value="CELLULOSE SYNTHASE CATALYTIC SUBUNIT A [UDP-FORMING]"/>
    <property type="match status" value="1"/>
</dbReference>
<evidence type="ECO:0000313" key="14">
    <source>
        <dbReference type="Proteomes" id="UP000194137"/>
    </source>
</evidence>
<feature type="transmembrane region" description="Helical" evidence="12">
    <location>
        <begin position="367"/>
        <end position="386"/>
    </location>
</feature>
<accession>A0A1W6ZWQ9</accession>
<dbReference type="EMBL" id="CP021112">
    <property type="protein sequence ID" value="ARQ01756.1"/>
    <property type="molecule type" value="Genomic_DNA"/>
</dbReference>
<dbReference type="EC" id="2.4.1.336" evidence="9"/>
<feature type="transmembrane region" description="Helical" evidence="12">
    <location>
        <begin position="824"/>
        <end position="845"/>
    </location>
</feature>
<keyword evidence="5" id="KW-0460">Magnesium</keyword>
<evidence type="ECO:0000256" key="5">
    <source>
        <dbReference type="ARBA" id="ARBA00022842"/>
    </source>
</evidence>
<keyword evidence="2" id="KW-0328">Glycosyltransferase</keyword>
<keyword evidence="7 12" id="KW-0472">Membrane</keyword>
<dbReference type="SUPFAM" id="SSF51445">
    <property type="entry name" value="(Trans)glycosidases"/>
    <property type="match status" value="1"/>
</dbReference>
<dbReference type="Proteomes" id="UP000194137">
    <property type="component" value="Chromosome"/>
</dbReference>
<evidence type="ECO:0000256" key="2">
    <source>
        <dbReference type="ARBA" id="ARBA00022676"/>
    </source>
</evidence>
<feature type="transmembrane region" description="Helical" evidence="12">
    <location>
        <begin position="340"/>
        <end position="360"/>
    </location>
</feature>
<evidence type="ECO:0000256" key="11">
    <source>
        <dbReference type="ARBA" id="ARBA00078564"/>
    </source>
</evidence>
<evidence type="ECO:0000256" key="9">
    <source>
        <dbReference type="ARBA" id="ARBA00066964"/>
    </source>
</evidence>
<comment type="subcellular location">
    <subcellularLocation>
        <location evidence="1">Membrane</location>
        <topology evidence="1">Multi-pass membrane protein</topology>
    </subcellularLocation>
</comment>
<evidence type="ECO:0000256" key="3">
    <source>
        <dbReference type="ARBA" id="ARBA00022679"/>
    </source>
</evidence>
<dbReference type="FunFam" id="3.90.550.10:FF:000164">
    <property type="entry name" value="Beta-(1-3)-glucosyl transferase"/>
    <property type="match status" value="1"/>
</dbReference>
<keyword evidence="6 12" id="KW-1133">Transmembrane helix</keyword>
<dbReference type="KEGG" id="psin:CAK95_23645"/>
<organism evidence="13 14">
    <name type="scientific">Pseudorhodoplanes sinuspersici</name>
    <dbReference type="NCBI Taxonomy" id="1235591"/>
    <lineage>
        <taxon>Bacteria</taxon>
        <taxon>Pseudomonadati</taxon>
        <taxon>Pseudomonadota</taxon>
        <taxon>Alphaproteobacteria</taxon>
        <taxon>Hyphomicrobiales</taxon>
        <taxon>Pseudorhodoplanes</taxon>
    </lineage>
</organism>
<dbReference type="PANTHER" id="PTHR43867:SF4">
    <property type="entry name" value="BETA-(1-3)-GLUCOSYL TRANSFERASE"/>
    <property type="match status" value="1"/>
</dbReference>
<name>A0A1W6ZWQ9_9HYPH</name>
<dbReference type="AlphaFoldDB" id="A0A1W6ZWQ9"/>
<dbReference type="OrthoDB" id="9806824at2"/>
<evidence type="ECO:0000256" key="12">
    <source>
        <dbReference type="SAM" id="Phobius"/>
    </source>
</evidence>
<evidence type="ECO:0000313" key="13">
    <source>
        <dbReference type="EMBL" id="ARQ01756.1"/>
    </source>
</evidence>
<dbReference type="InterPro" id="IPR050321">
    <property type="entry name" value="Glycosyltr_2/OpgH_subfam"/>
</dbReference>
<feature type="transmembrane region" description="Helical" evidence="12">
    <location>
        <begin position="711"/>
        <end position="740"/>
    </location>
</feature>
<evidence type="ECO:0000256" key="6">
    <source>
        <dbReference type="ARBA" id="ARBA00022989"/>
    </source>
</evidence>
<proteinExistence type="predicted"/>
<sequence>MRLVAIVVALVACVHTGLWALSEKKVSAPDIIGPVASMSYAPFQGATHADKARTSIAQIRSDLRTLSPQTRAVRTYSATGGVELVPQVAAEFGLKVTAGAWLDNDPERNERELRSIIDLARKNSNISGIVVANESVYRGETILVGKDDKLTKEELDLISSARNADEQTKIKEKVNVARLIKTIQRVKREVSIPVTTGEIWSVWRDHPELVAAVDYIAVHILPYWEGVPNQAAVDAAMGGYHQLREMYPGKRIVIAEFGWPSAGYNFKLAKPGLFEQAVVLRDFISRAEAMGIDYNIVEAIDQPWKIFEGSVGPYWGMFNDAREQKFAWSGPVTDPEHWKLAILSVLLGLLLSLPLLGMTVTMTQGMVLATAANVVGAWFTAVFAFWKGHYFVPGAAAALAVGVVLLVPLVLIALARIEEIAAIAFGRKPRRLLQVASPSIAPDALASGYAPKVSIHIPAYKEQPDMLKATLDAVAGLTYPNFECIVIINNTPDPVYWQPIEEHCHTLGERFKFLREDKVEGFKAGALRIALEKTAPDAEIIGILDADYIVAPGWLTDLVPTFADPKVGLVQAPQEHRDGDRSVMHYAMAGEYSGFFDIGMVERNEKNAIIVHGTMCLMRRTALAAAGNWSSDTICEDTDLGLTMIELGWKTHYTNRRYGFGLLPDTFGAFKKQRHRWAYGGVQIVKKHWRRFLPGVSSLTRDQKRQFMLGWLNWLGAEALGVVVAIFNLLWVPVVAFVGIAIPDTILTIPILAAFVVSLAHFVVLYRLRVAIPKKQTFGAMFAAMSLQLTVARAVADGLIKEHLPFARTAKGNRARKPMQFDGFWELILGSLLIIGAITLVATNTLQITEIYIFAAVLVVQSLPFLSAAGLAALEGRQINDFAFWAELQPRLVSAWRRAPALTAAKAPGLANAIVEVPAATTGEKQPEIVQ</sequence>
<keyword evidence="3 13" id="KW-0808">Transferase</keyword>
<dbReference type="Gene3D" id="3.20.20.80">
    <property type="entry name" value="Glycosidases"/>
    <property type="match status" value="1"/>
</dbReference>
<dbReference type="RefSeq" id="WP_086090150.1">
    <property type="nucleotide sequence ID" value="NZ_CP021112.1"/>
</dbReference>
<evidence type="ECO:0000256" key="7">
    <source>
        <dbReference type="ARBA" id="ARBA00023136"/>
    </source>
</evidence>